<proteinExistence type="predicted"/>
<keyword evidence="4" id="KW-0175">Coiled coil</keyword>
<evidence type="ECO:0000256" key="2">
    <source>
        <dbReference type="ARBA" id="ARBA00022803"/>
    </source>
</evidence>
<feature type="repeat" description="TPR" evidence="3">
    <location>
        <begin position="98"/>
        <end position="131"/>
    </location>
</feature>
<dbReference type="Gene3D" id="1.25.40.10">
    <property type="entry name" value="Tetratricopeptide repeat domain"/>
    <property type="match status" value="1"/>
</dbReference>
<organism evidence="5 6">
    <name type="scientific">Acrobeloides nanus</name>
    <dbReference type="NCBI Taxonomy" id="290746"/>
    <lineage>
        <taxon>Eukaryota</taxon>
        <taxon>Metazoa</taxon>
        <taxon>Ecdysozoa</taxon>
        <taxon>Nematoda</taxon>
        <taxon>Chromadorea</taxon>
        <taxon>Rhabditida</taxon>
        <taxon>Tylenchina</taxon>
        <taxon>Cephalobomorpha</taxon>
        <taxon>Cephaloboidea</taxon>
        <taxon>Cephalobidae</taxon>
        <taxon>Acrobeloides</taxon>
    </lineage>
</organism>
<name>A0A914DR55_9BILA</name>
<evidence type="ECO:0000256" key="4">
    <source>
        <dbReference type="SAM" id="Coils"/>
    </source>
</evidence>
<evidence type="ECO:0000256" key="3">
    <source>
        <dbReference type="PROSITE-ProRule" id="PRU00339"/>
    </source>
</evidence>
<evidence type="ECO:0000313" key="6">
    <source>
        <dbReference type="WBParaSite" id="ACRNAN_scaffold3508.g10988.t1"/>
    </source>
</evidence>
<dbReference type="PROSITE" id="PS50005">
    <property type="entry name" value="TPR"/>
    <property type="match status" value="2"/>
</dbReference>
<dbReference type="PANTHER" id="PTHR45831:SF2">
    <property type="entry name" value="LD24721P"/>
    <property type="match status" value="1"/>
</dbReference>
<dbReference type="GO" id="GO:0006620">
    <property type="term" value="P:post-translational protein targeting to endoplasmic reticulum membrane"/>
    <property type="evidence" value="ECO:0007669"/>
    <property type="project" value="TreeGrafter"/>
</dbReference>
<feature type="coiled-coil region" evidence="4">
    <location>
        <begin position="337"/>
        <end position="387"/>
    </location>
</feature>
<keyword evidence="2 3" id="KW-0802">TPR repeat</keyword>
<dbReference type="SMART" id="SM00028">
    <property type="entry name" value="TPR"/>
    <property type="match status" value="3"/>
</dbReference>
<dbReference type="GO" id="GO:0016020">
    <property type="term" value="C:membrane"/>
    <property type="evidence" value="ECO:0007669"/>
    <property type="project" value="TreeGrafter"/>
</dbReference>
<protein>
    <submittedName>
        <fullName evidence="6">Uncharacterized protein</fullName>
    </submittedName>
</protein>
<evidence type="ECO:0000256" key="1">
    <source>
        <dbReference type="ARBA" id="ARBA00022737"/>
    </source>
</evidence>
<evidence type="ECO:0000313" key="5">
    <source>
        <dbReference type="Proteomes" id="UP000887540"/>
    </source>
</evidence>
<dbReference type="GO" id="GO:0060090">
    <property type="term" value="F:molecular adaptor activity"/>
    <property type="evidence" value="ECO:0007669"/>
    <property type="project" value="TreeGrafter"/>
</dbReference>
<feature type="repeat" description="TPR" evidence="3">
    <location>
        <begin position="27"/>
        <end position="60"/>
    </location>
</feature>
<accession>A0A914DR55</accession>
<sequence>MLLATPKKIQIDNNHHIFITPEEGKYARVFAARGKFFFRKQDYVGALNAYSIAITHSPNLEYLSQLLSNRALVYLKLNNHFFAYIDANESTKLDNSGFKAYFRSGKALEALGFFSKAKECYEKSVKYIPREDKNSQKEVEKAVEAVKNKKDAPQISVDRLSNYHPFESDPKEYGRERFTGELNRLIWNNEEFQSAKLEGPSYAYNNWKSIDKLQDFFLEKAADAYRNKEFKKVIHYLNFVRAFLKNNQMFYCLDDWIVPGILVLFGLAWTHLEADHEACVAFGEAEVKCNMFLEYLKQSCCSGPDCPRYKIERNGLAFTKILSGILIFELAIKNGYYKSALKIMHNLDKRIREENKEGEIAEIEIWLEKYKQLKEKLRGKKKDEAKSNNPILSWCFNYYGNGQYTTGLGGPSYDNSRFGKLGKSLNDAYQTVFIEIFPTRDDWESTRYAWQMEEMEKLKR</sequence>
<dbReference type="GO" id="GO:0072380">
    <property type="term" value="C:TRC complex"/>
    <property type="evidence" value="ECO:0007669"/>
    <property type="project" value="TreeGrafter"/>
</dbReference>
<dbReference type="InterPro" id="IPR047150">
    <property type="entry name" value="SGT"/>
</dbReference>
<dbReference type="PANTHER" id="PTHR45831">
    <property type="entry name" value="LD24721P"/>
    <property type="match status" value="1"/>
</dbReference>
<dbReference type="SUPFAM" id="SSF48452">
    <property type="entry name" value="TPR-like"/>
    <property type="match status" value="1"/>
</dbReference>
<keyword evidence="5" id="KW-1185">Reference proteome</keyword>
<keyword evidence="1" id="KW-0677">Repeat</keyword>
<dbReference type="Proteomes" id="UP000887540">
    <property type="component" value="Unplaced"/>
</dbReference>
<dbReference type="WBParaSite" id="ACRNAN_scaffold3508.g10988.t1">
    <property type="protein sequence ID" value="ACRNAN_scaffold3508.g10988.t1"/>
    <property type="gene ID" value="ACRNAN_scaffold3508.g10988"/>
</dbReference>
<dbReference type="AlphaFoldDB" id="A0A914DR55"/>
<dbReference type="InterPro" id="IPR019734">
    <property type="entry name" value="TPR_rpt"/>
</dbReference>
<reference evidence="6" key="1">
    <citation type="submission" date="2022-11" db="UniProtKB">
        <authorList>
            <consortium name="WormBaseParasite"/>
        </authorList>
    </citation>
    <scope>IDENTIFICATION</scope>
</reference>
<dbReference type="InterPro" id="IPR011990">
    <property type="entry name" value="TPR-like_helical_dom_sf"/>
</dbReference>